<gene>
    <name evidence="1" type="ORF">RL74_20690</name>
</gene>
<organism evidence="1 2">
    <name type="scientific">Pseudomonas fluorescens</name>
    <dbReference type="NCBI Taxonomy" id="294"/>
    <lineage>
        <taxon>Bacteria</taxon>
        <taxon>Pseudomonadati</taxon>
        <taxon>Pseudomonadota</taxon>
        <taxon>Gammaproteobacteria</taxon>
        <taxon>Pseudomonadales</taxon>
        <taxon>Pseudomonadaceae</taxon>
        <taxon>Pseudomonas</taxon>
    </lineage>
</organism>
<accession>A0A0D0NDT9</accession>
<protein>
    <submittedName>
        <fullName evidence="1">Uncharacterized protein</fullName>
    </submittedName>
</protein>
<sequence>MPAGGAGAVAAGGAGGGASAAGGVLARFSRPLKASRASSLPQGISCVTKIQCGSELAPGGDPTMRP</sequence>
<dbReference type="Proteomes" id="UP000032101">
    <property type="component" value="Unassembled WGS sequence"/>
</dbReference>
<name>A0A0D0NDT9_PSEFL</name>
<dbReference type="AlphaFoldDB" id="A0A0D0NDT9"/>
<reference evidence="1 2" key="1">
    <citation type="submission" date="2015-01" db="EMBL/GenBank/DDBJ databases">
        <title>Draft Genome Sequence of the Biocontrol and Plant Growth-Promoting Rhizobacteria (PGPR) Pseudomonas fluorescens UM270.</title>
        <authorList>
            <person name="Hernandez-Salmeron J.E."/>
            <person name="Santoyo G."/>
            <person name="Moreno-Hagelsieb G."/>
            <person name="Hernandez-Leon R."/>
        </authorList>
    </citation>
    <scope>NUCLEOTIDE SEQUENCE [LARGE SCALE GENOMIC DNA]</scope>
    <source>
        <strain evidence="1 2">UM270</strain>
    </source>
</reference>
<evidence type="ECO:0000313" key="1">
    <source>
        <dbReference type="EMBL" id="KIQ57481.1"/>
    </source>
</evidence>
<evidence type="ECO:0000313" key="2">
    <source>
        <dbReference type="Proteomes" id="UP000032101"/>
    </source>
</evidence>
<comment type="caution">
    <text evidence="1">The sequence shown here is derived from an EMBL/GenBank/DDBJ whole genome shotgun (WGS) entry which is preliminary data.</text>
</comment>
<dbReference type="EMBL" id="JXNZ01000229">
    <property type="protein sequence ID" value="KIQ57481.1"/>
    <property type="molecule type" value="Genomic_DNA"/>
</dbReference>
<proteinExistence type="predicted"/>